<dbReference type="InParanoid" id="A0A0D0AI96"/>
<evidence type="ECO:0000313" key="1">
    <source>
        <dbReference type="EMBL" id="KIK33957.1"/>
    </source>
</evidence>
<dbReference type="Proteomes" id="UP000054485">
    <property type="component" value="Unassembled WGS sequence"/>
</dbReference>
<organism evidence="1 2">
    <name type="scientific">Suillus luteus UH-Slu-Lm8-n1</name>
    <dbReference type="NCBI Taxonomy" id="930992"/>
    <lineage>
        <taxon>Eukaryota</taxon>
        <taxon>Fungi</taxon>
        <taxon>Dikarya</taxon>
        <taxon>Basidiomycota</taxon>
        <taxon>Agaricomycotina</taxon>
        <taxon>Agaricomycetes</taxon>
        <taxon>Agaricomycetidae</taxon>
        <taxon>Boletales</taxon>
        <taxon>Suillineae</taxon>
        <taxon>Suillaceae</taxon>
        <taxon>Suillus</taxon>
    </lineage>
</organism>
<dbReference type="AlphaFoldDB" id="A0A0D0AI96"/>
<accession>A0A0D0AI96</accession>
<dbReference type="InterPro" id="IPR045864">
    <property type="entry name" value="aa-tRNA-synth_II/BPL/LPL"/>
</dbReference>
<dbReference type="Gene3D" id="3.30.930.10">
    <property type="entry name" value="Bira Bifunctional Protein, Domain 2"/>
    <property type="match status" value="1"/>
</dbReference>
<sequence>MTSTNDSTPTLDIHPPVQTHRPLRERCSVQLTVQTTLPDHSDDFYTPTTEVAPRRVYSEWHDFIHYDAPLEYFARCYHLQEIIRCLYVASADTHEVDTLCAEAGVPFSHVLRIEPVEDVAESDSRSEEMMEDLLMTQKLTLKCPKQGRIQGRTALSTSQLLAARDYLSLIMPYSSRLVPKHPPHFNVQLLIVAPADCTVDVISAVVCYLAFCSGHHAETVMQCIRDEEYDERYQLNCLEHILKAVPEGQRAPGGHKLVVDYWRVLGAAPGAQETCTNRLNEQSDPSILADHLHLVLHARLLLCFVCVRPFSQPSVSQGDATLFKFDYYGQPAFLTQSSQIYLETCLPSLHTRRHLSECTHLEAIICKMADKFLVNPTTAPFIKTMNPHFKAPCRPFMRMSYVSAIAWLNEHKIQRPAEDAGGNVITKKDEETGNDELVMVYHKIGNNIMQKMPRKEGEQGPV</sequence>
<keyword evidence="2" id="KW-1185">Reference proteome</keyword>
<dbReference type="EMBL" id="KN835836">
    <property type="protein sequence ID" value="KIK33957.1"/>
    <property type="molecule type" value="Genomic_DNA"/>
</dbReference>
<proteinExistence type="predicted"/>
<reference evidence="1 2" key="1">
    <citation type="submission" date="2014-04" db="EMBL/GenBank/DDBJ databases">
        <authorList>
            <consortium name="DOE Joint Genome Institute"/>
            <person name="Kuo A."/>
            <person name="Ruytinx J."/>
            <person name="Rineau F."/>
            <person name="Colpaert J."/>
            <person name="Kohler A."/>
            <person name="Nagy L.G."/>
            <person name="Floudas D."/>
            <person name="Copeland A."/>
            <person name="Barry K.W."/>
            <person name="Cichocki N."/>
            <person name="Veneault-Fourrey C."/>
            <person name="LaButti K."/>
            <person name="Lindquist E.A."/>
            <person name="Lipzen A."/>
            <person name="Lundell T."/>
            <person name="Morin E."/>
            <person name="Murat C."/>
            <person name="Sun H."/>
            <person name="Tunlid A."/>
            <person name="Henrissat B."/>
            <person name="Grigoriev I.V."/>
            <person name="Hibbett D.S."/>
            <person name="Martin F."/>
            <person name="Nordberg H.P."/>
            <person name="Cantor M.N."/>
            <person name="Hua S.X."/>
        </authorList>
    </citation>
    <scope>NUCLEOTIDE SEQUENCE [LARGE SCALE GENOMIC DNA]</scope>
    <source>
        <strain evidence="1 2">UH-Slu-Lm8-n1</strain>
    </source>
</reference>
<dbReference type="OrthoDB" id="2913041at2759"/>
<name>A0A0D0AI96_9AGAM</name>
<dbReference type="SUPFAM" id="SSF55681">
    <property type="entry name" value="Class II aaRS and biotin synthetases"/>
    <property type="match status" value="1"/>
</dbReference>
<gene>
    <name evidence="1" type="ORF">CY34DRAFT_18045</name>
</gene>
<evidence type="ECO:0000313" key="2">
    <source>
        <dbReference type="Proteomes" id="UP000054485"/>
    </source>
</evidence>
<dbReference type="HOGENOM" id="CLU_592079_0_0_1"/>
<dbReference type="STRING" id="930992.A0A0D0AI96"/>
<reference evidence="2" key="2">
    <citation type="submission" date="2015-01" db="EMBL/GenBank/DDBJ databases">
        <title>Evolutionary Origins and Diversification of the Mycorrhizal Mutualists.</title>
        <authorList>
            <consortium name="DOE Joint Genome Institute"/>
            <consortium name="Mycorrhizal Genomics Consortium"/>
            <person name="Kohler A."/>
            <person name="Kuo A."/>
            <person name="Nagy L.G."/>
            <person name="Floudas D."/>
            <person name="Copeland A."/>
            <person name="Barry K.W."/>
            <person name="Cichocki N."/>
            <person name="Veneault-Fourrey C."/>
            <person name="LaButti K."/>
            <person name="Lindquist E.A."/>
            <person name="Lipzen A."/>
            <person name="Lundell T."/>
            <person name="Morin E."/>
            <person name="Murat C."/>
            <person name="Riley R."/>
            <person name="Ohm R."/>
            <person name="Sun H."/>
            <person name="Tunlid A."/>
            <person name="Henrissat B."/>
            <person name="Grigoriev I.V."/>
            <person name="Hibbett D.S."/>
            <person name="Martin F."/>
        </authorList>
    </citation>
    <scope>NUCLEOTIDE SEQUENCE [LARGE SCALE GENOMIC DNA]</scope>
    <source>
        <strain evidence="2">UH-Slu-Lm8-n1</strain>
    </source>
</reference>
<protein>
    <submittedName>
        <fullName evidence="1">Uncharacterized protein</fullName>
    </submittedName>
</protein>